<evidence type="ECO:0000256" key="1">
    <source>
        <dbReference type="SAM" id="MobiDB-lite"/>
    </source>
</evidence>
<feature type="signal peptide" evidence="2">
    <location>
        <begin position="1"/>
        <end position="17"/>
    </location>
</feature>
<dbReference type="AlphaFoldDB" id="A0A258HNJ5"/>
<feature type="region of interest" description="Disordered" evidence="1">
    <location>
        <begin position="24"/>
        <end position="44"/>
    </location>
</feature>
<name>A0A258HNJ5_9CAUL</name>
<feature type="compositionally biased region" description="Low complexity" evidence="1">
    <location>
        <begin position="28"/>
        <end position="40"/>
    </location>
</feature>
<reference evidence="3 4" key="1">
    <citation type="submission" date="2017-03" db="EMBL/GenBank/DDBJ databases">
        <title>Lifting the veil on microbial sulfur biogeochemistry in mining wastewaters.</title>
        <authorList>
            <person name="Kantor R.S."/>
            <person name="Colenbrander Nelson T."/>
            <person name="Marshall S."/>
            <person name="Bennett D."/>
            <person name="Apte S."/>
            <person name="Camacho D."/>
            <person name="Thomas B.C."/>
            <person name="Warren L.A."/>
            <person name="Banfield J.F."/>
        </authorList>
    </citation>
    <scope>NUCLEOTIDE SEQUENCE [LARGE SCALE GENOMIC DNA]</scope>
    <source>
        <strain evidence="3">32-68-21</strain>
    </source>
</reference>
<protein>
    <recommendedName>
        <fullName evidence="5">Lipoprotein</fullName>
    </recommendedName>
</protein>
<evidence type="ECO:0000256" key="2">
    <source>
        <dbReference type="SAM" id="SignalP"/>
    </source>
</evidence>
<dbReference type="Proteomes" id="UP000216147">
    <property type="component" value="Unassembled WGS sequence"/>
</dbReference>
<evidence type="ECO:0000313" key="4">
    <source>
        <dbReference type="Proteomes" id="UP000216147"/>
    </source>
</evidence>
<evidence type="ECO:0000313" key="3">
    <source>
        <dbReference type="EMBL" id="OYX58570.1"/>
    </source>
</evidence>
<sequence length="187" mass="19153">MRLIPLALLLAPLALVACTPAEEPEAPPSAAAAPNAPTTPLVSAASETDPALVAKITEILGDAASDTRWVSVVDGEGDRRLALVYLVGMNWCGSGGCNLLILRPATGGWDQVGNVSRVSNPVRVLNTSTHGLPDIAVTVSGGGGPAPYEAKVSFDGRSYPRFPSDEPLIDAPGRVVLTDAAIPPPAD</sequence>
<evidence type="ECO:0008006" key="5">
    <source>
        <dbReference type="Google" id="ProtNLM"/>
    </source>
</evidence>
<organism evidence="3 4">
    <name type="scientific">Brevundimonas subvibrioides</name>
    <dbReference type="NCBI Taxonomy" id="74313"/>
    <lineage>
        <taxon>Bacteria</taxon>
        <taxon>Pseudomonadati</taxon>
        <taxon>Pseudomonadota</taxon>
        <taxon>Alphaproteobacteria</taxon>
        <taxon>Caulobacterales</taxon>
        <taxon>Caulobacteraceae</taxon>
        <taxon>Brevundimonas</taxon>
    </lineage>
</organism>
<keyword evidence="2" id="KW-0732">Signal</keyword>
<comment type="caution">
    <text evidence="3">The sequence shown here is derived from an EMBL/GenBank/DDBJ whole genome shotgun (WGS) entry which is preliminary data.</text>
</comment>
<accession>A0A258HNJ5</accession>
<gene>
    <name evidence="3" type="ORF">B7Y86_02465</name>
</gene>
<feature type="chain" id="PRO_5012627006" description="Lipoprotein" evidence="2">
    <location>
        <begin position="18"/>
        <end position="187"/>
    </location>
</feature>
<dbReference type="PROSITE" id="PS51257">
    <property type="entry name" value="PROKAR_LIPOPROTEIN"/>
    <property type="match status" value="1"/>
</dbReference>
<proteinExistence type="predicted"/>
<dbReference type="EMBL" id="NCEQ01000002">
    <property type="protein sequence ID" value="OYX58570.1"/>
    <property type="molecule type" value="Genomic_DNA"/>
</dbReference>